<protein>
    <submittedName>
        <fullName evidence="3">Unannotated protein</fullName>
    </submittedName>
</protein>
<dbReference type="AlphaFoldDB" id="A0A6J7JZP7"/>
<proteinExistence type="predicted"/>
<evidence type="ECO:0000313" key="2">
    <source>
        <dbReference type="EMBL" id="CAB4612048.1"/>
    </source>
</evidence>
<reference evidence="3" key="1">
    <citation type="submission" date="2020-05" db="EMBL/GenBank/DDBJ databases">
        <authorList>
            <person name="Chiriac C."/>
            <person name="Salcher M."/>
            <person name="Ghai R."/>
            <person name="Kavagutti S V."/>
        </authorList>
    </citation>
    <scope>NUCLEOTIDE SEQUENCE</scope>
</reference>
<dbReference type="EMBL" id="CAFBNA010000189">
    <property type="protein sequence ID" value="CAB4949188.1"/>
    <property type="molecule type" value="Genomic_DNA"/>
</dbReference>
<feature type="domain" description="Methyltransferase" evidence="1">
    <location>
        <begin position="50"/>
        <end position="135"/>
    </location>
</feature>
<organism evidence="3">
    <name type="scientific">freshwater metagenome</name>
    <dbReference type="NCBI Taxonomy" id="449393"/>
    <lineage>
        <taxon>unclassified sequences</taxon>
        <taxon>metagenomes</taxon>
        <taxon>ecological metagenomes</taxon>
    </lineage>
</organism>
<dbReference type="InterPro" id="IPR029063">
    <property type="entry name" value="SAM-dependent_MTases_sf"/>
</dbReference>
<dbReference type="InterPro" id="IPR041698">
    <property type="entry name" value="Methyltransf_25"/>
</dbReference>
<sequence length="209" mass="23098">MQTPKSSDPRSFWESRYLSANVEEVSWYEPVPHLSLALLEIGEAEPSDSVIDIGGGASALAEALTTRGFTDVTVLDASEEALRVAQDRWSAAANVTWRVADLLQWQPDRTWTYWHDRAVFHFLTDPSDRETYRNLLLRSVPIGGVVAIATFAEDGPTMCSGLTVARYSTEQLVAEMGTGFVLISSGRYVHHTPSGAEQPLSWVVLRRAS</sequence>
<dbReference type="Pfam" id="PF13649">
    <property type="entry name" value="Methyltransf_25"/>
    <property type="match status" value="1"/>
</dbReference>
<evidence type="ECO:0000259" key="1">
    <source>
        <dbReference type="Pfam" id="PF13649"/>
    </source>
</evidence>
<dbReference type="PANTHER" id="PTHR12843">
    <property type="entry name" value="PROTEIN-LYSINE N-METHYLTRANSFERASE METTL10"/>
    <property type="match status" value="1"/>
</dbReference>
<dbReference type="CDD" id="cd02440">
    <property type="entry name" value="AdoMet_MTases"/>
    <property type="match status" value="1"/>
</dbReference>
<dbReference type="PANTHER" id="PTHR12843:SF5">
    <property type="entry name" value="EEF1A LYSINE METHYLTRANSFERASE 2"/>
    <property type="match status" value="1"/>
</dbReference>
<dbReference type="Gene3D" id="3.40.50.150">
    <property type="entry name" value="Vaccinia Virus protein VP39"/>
    <property type="match status" value="1"/>
</dbReference>
<dbReference type="EMBL" id="CAEZUO010000070">
    <property type="protein sequence ID" value="CAB4612048.1"/>
    <property type="molecule type" value="Genomic_DNA"/>
</dbReference>
<dbReference type="SUPFAM" id="SSF53335">
    <property type="entry name" value="S-adenosyl-L-methionine-dependent methyltransferases"/>
    <property type="match status" value="1"/>
</dbReference>
<accession>A0A6J7JZP7</accession>
<gene>
    <name evidence="2" type="ORF">UFOPK1827_01346</name>
    <name evidence="3" type="ORF">UFOPK3708_01894</name>
</gene>
<evidence type="ECO:0000313" key="3">
    <source>
        <dbReference type="EMBL" id="CAB4949188.1"/>
    </source>
</evidence>
<name>A0A6J7JZP7_9ZZZZ</name>